<gene>
    <name evidence="2" type="ORF">BJG93_03315</name>
</gene>
<protein>
    <submittedName>
        <fullName evidence="2">Uncharacterized protein</fullName>
    </submittedName>
</protein>
<proteinExistence type="predicted"/>
<reference evidence="2" key="1">
    <citation type="submission" date="2016-09" db="EMBL/GenBank/DDBJ databases">
        <title>The Complete Genome of Burkholderia sprentiae wsm5005.</title>
        <authorList>
            <person name="De Meyer S."/>
            <person name="Wang P."/>
            <person name="Terpolilli J."/>
        </authorList>
    </citation>
    <scope>NUCLEOTIDE SEQUENCE [LARGE SCALE GENOMIC DNA]</scope>
    <source>
        <strain evidence="2">WSM5005</strain>
    </source>
</reference>
<name>A0A1I9YDZ9_9BURK</name>
<evidence type="ECO:0000256" key="1">
    <source>
        <dbReference type="SAM" id="MobiDB-lite"/>
    </source>
</evidence>
<feature type="compositionally biased region" description="Low complexity" evidence="1">
    <location>
        <begin position="14"/>
        <end position="31"/>
    </location>
</feature>
<accession>A0A1I9YDZ9</accession>
<sequence length="61" mass="6804">MQTPPYLARSGLRSVVHSVPSASKPSVAADAIADPRRRQRIMHRLRDSKSLNQPELERVGL</sequence>
<dbReference type="EMBL" id="CP017561">
    <property type="protein sequence ID" value="APA84532.1"/>
    <property type="molecule type" value="Genomic_DNA"/>
</dbReference>
<feature type="region of interest" description="Disordered" evidence="1">
    <location>
        <begin position="1"/>
        <end position="35"/>
    </location>
</feature>
<organism evidence="2">
    <name type="scientific">Paraburkholderia sprentiae WSM5005</name>
    <dbReference type="NCBI Taxonomy" id="754502"/>
    <lineage>
        <taxon>Bacteria</taxon>
        <taxon>Pseudomonadati</taxon>
        <taxon>Pseudomonadota</taxon>
        <taxon>Betaproteobacteria</taxon>
        <taxon>Burkholderiales</taxon>
        <taxon>Burkholderiaceae</taxon>
        <taxon>Paraburkholderia</taxon>
    </lineage>
</organism>
<dbReference type="AlphaFoldDB" id="A0A1I9YDZ9"/>
<evidence type="ECO:0000313" key="2">
    <source>
        <dbReference type="EMBL" id="APA84532.1"/>
    </source>
</evidence>